<evidence type="ECO:0000313" key="2">
    <source>
        <dbReference type="EMBL" id="TFU02996.1"/>
    </source>
</evidence>
<feature type="transmembrane region" description="Helical" evidence="1">
    <location>
        <begin position="30"/>
        <end position="49"/>
    </location>
</feature>
<organism evidence="2 3">
    <name type="scientific">Glacieibacterium arshaanense</name>
    <dbReference type="NCBI Taxonomy" id="2511025"/>
    <lineage>
        <taxon>Bacteria</taxon>
        <taxon>Pseudomonadati</taxon>
        <taxon>Pseudomonadota</taxon>
        <taxon>Alphaproteobacteria</taxon>
        <taxon>Sphingomonadales</taxon>
        <taxon>Sphingosinicellaceae</taxon>
        <taxon>Glacieibacterium</taxon>
    </lineage>
</organism>
<keyword evidence="3" id="KW-1185">Reference proteome</keyword>
<comment type="caution">
    <text evidence="2">The sequence shown here is derived from an EMBL/GenBank/DDBJ whole genome shotgun (WGS) entry which is preliminary data.</text>
</comment>
<keyword evidence="1" id="KW-0812">Transmembrane</keyword>
<feature type="transmembrane region" description="Helical" evidence="1">
    <location>
        <begin position="7"/>
        <end position="24"/>
    </location>
</feature>
<name>A0A4Y9ELP6_9SPHN</name>
<dbReference type="Proteomes" id="UP000297737">
    <property type="component" value="Unassembled WGS sequence"/>
</dbReference>
<sequence length="164" mass="17456">MFAVRGVLAFALVVVLVVRFYYGFRMLTPGFALYAFADAAALMIAAIWRAPSNGRAWLLVTDALVGFAAGAAVFARPLLPEFSLVIVIGLRVGIGGVLLLMSATRLDGHAGQRVMVAAGMASVLFAAALFAAPHAGLSWRLALYLLVFGALNFALAWQLRSSRR</sequence>
<reference evidence="2 3" key="1">
    <citation type="submission" date="2019-02" db="EMBL/GenBank/DDBJ databases">
        <title>Polymorphobacter sp. isolated from the lake at the Tibet of China.</title>
        <authorList>
            <person name="Li A."/>
        </authorList>
    </citation>
    <scope>NUCLEOTIDE SEQUENCE [LARGE SCALE GENOMIC DNA]</scope>
    <source>
        <strain evidence="2 3">DJ1R-1</strain>
    </source>
</reference>
<feature type="transmembrane region" description="Helical" evidence="1">
    <location>
        <begin position="114"/>
        <end position="135"/>
    </location>
</feature>
<feature type="transmembrane region" description="Helical" evidence="1">
    <location>
        <begin position="56"/>
        <end position="76"/>
    </location>
</feature>
<gene>
    <name evidence="2" type="ORF">EUV02_07250</name>
</gene>
<keyword evidence="1" id="KW-0472">Membrane</keyword>
<keyword evidence="1" id="KW-1133">Transmembrane helix</keyword>
<evidence type="ECO:0000256" key="1">
    <source>
        <dbReference type="SAM" id="Phobius"/>
    </source>
</evidence>
<feature type="transmembrane region" description="Helical" evidence="1">
    <location>
        <begin position="82"/>
        <end position="102"/>
    </location>
</feature>
<evidence type="ECO:0000313" key="3">
    <source>
        <dbReference type="Proteomes" id="UP000297737"/>
    </source>
</evidence>
<accession>A0A4Y9ELP6</accession>
<protein>
    <submittedName>
        <fullName evidence="2">Uncharacterized protein</fullName>
    </submittedName>
</protein>
<dbReference type="AlphaFoldDB" id="A0A4Y9ELP6"/>
<proteinExistence type="predicted"/>
<dbReference type="RefSeq" id="WP_135245588.1">
    <property type="nucleotide sequence ID" value="NZ_SIHO01000002.1"/>
</dbReference>
<feature type="transmembrane region" description="Helical" evidence="1">
    <location>
        <begin position="141"/>
        <end position="159"/>
    </location>
</feature>
<dbReference type="EMBL" id="SIHO01000002">
    <property type="protein sequence ID" value="TFU02996.1"/>
    <property type="molecule type" value="Genomic_DNA"/>
</dbReference>